<proteinExistence type="predicted"/>
<evidence type="ECO:0000256" key="1">
    <source>
        <dbReference type="ARBA" id="ARBA00004651"/>
    </source>
</evidence>
<dbReference type="PRINTS" id="PR00173">
    <property type="entry name" value="EDTRNSPORT"/>
</dbReference>
<protein>
    <submittedName>
        <fullName evidence="8">Dicarboxylate/amino acid:cation symporter</fullName>
    </submittedName>
</protein>
<feature type="transmembrane region" description="Helical" evidence="7">
    <location>
        <begin position="364"/>
        <end position="386"/>
    </location>
</feature>
<evidence type="ECO:0000256" key="6">
    <source>
        <dbReference type="ARBA" id="ARBA00023136"/>
    </source>
</evidence>
<evidence type="ECO:0000256" key="7">
    <source>
        <dbReference type="SAM" id="Phobius"/>
    </source>
</evidence>
<dbReference type="GO" id="GO:0005886">
    <property type="term" value="C:plasma membrane"/>
    <property type="evidence" value="ECO:0007669"/>
    <property type="project" value="UniProtKB-SubCell"/>
</dbReference>
<feature type="transmembrane region" description="Helical" evidence="7">
    <location>
        <begin position="78"/>
        <end position="100"/>
    </location>
</feature>
<dbReference type="SUPFAM" id="SSF118215">
    <property type="entry name" value="Proton glutamate symport protein"/>
    <property type="match status" value="1"/>
</dbReference>
<evidence type="ECO:0000256" key="2">
    <source>
        <dbReference type="ARBA" id="ARBA00022448"/>
    </source>
</evidence>
<feature type="transmembrane region" description="Helical" evidence="7">
    <location>
        <begin position="341"/>
        <end position="358"/>
    </location>
</feature>
<organism evidence="8 9">
    <name type="scientific">Aurantiacibacter aquimixticola</name>
    <dbReference type="NCBI Taxonomy" id="1958945"/>
    <lineage>
        <taxon>Bacteria</taxon>
        <taxon>Pseudomonadati</taxon>
        <taxon>Pseudomonadota</taxon>
        <taxon>Alphaproteobacteria</taxon>
        <taxon>Sphingomonadales</taxon>
        <taxon>Erythrobacteraceae</taxon>
        <taxon>Aurantiacibacter</taxon>
    </lineage>
</organism>
<accession>A0A419RU49</accession>
<dbReference type="Proteomes" id="UP000285232">
    <property type="component" value="Unassembled WGS sequence"/>
</dbReference>
<evidence type="ECO:0000256" key="4">
    <source>
        <dbReference type="ARBA" id="ARBA00022692"/>
    </source>
</evidence>
<evidence type="ECO:0000313" key="9">
    <source>
        <dbReference type="Proteomes" id="UP000285232"/>
    </source>
</evidence>
<feature type="transmembrane region" description="Helical" evidence="7">
    <location>
        <begin position="208"/>
        <end position="230"/>
    </location>
</feature>
<dbReference type="GO" id="GO:0015293">
    <property type="term" value="F:symporter activity"/>
    <property type="evidence" value="ECO:0007669"/>
    <property type="project" value="UniProtKB-KW"/>
</dbReference>
<evidence type="ECO:0000313" key="8">
    <source>
        <dbReference type="EMBL" id="RJY09274.1"/>
    </source>
</evidence>
<feature type="transmembrane region" description="Helical" evidence="7">
    <location>
        <begin position="317"/>
        <end position="334"/>
    </location>
</feature>
<dbReference type="PANTHER" id="PTHR42865:SF7">
    <property type="entry name" value="PROTON_GLUTAMATE-ASPARTATE SYMPORTER"/>
    <property type="match status" value="1"/>
</dbReference>
<sequence>MLKAWFAIPLWQRVVAALILGGITGYFWGPGAESIKIIGDIFIDFIKMLIVPLIFFSVVSGVASIGNLGKLGSVGWRAILLFVITGQVAVWLGLALGTWFEPGVGLDTSAIPMGDTPEPAAFDWREMLRSMIPVSPVGVMANVQVLPLIVFSLLVGIGILLARGDVEDDDEAETDSGVRGAAMIARAFDGGALIFQKITILVMELTPFGVFALMAWVVGILGLDAVVALAKLVGMNYLGCLLIIGVMYTGILAFMARVSIGGFFRGMVDAIAVAYSTASSSATLPVTLRCTQRNLGVSKPTSSFVVSLGSTINMDGTAMYLGLATLFGAQIFGVDLSTTDYLMIALLATVGSIGAAGIPGGGLVMMGAIFTAVKVPLETIAFVAGVDRIMDMMRTATNVTGDATVTVATASAMGEIDKGELKSADDV</sequence>
<name>A0A419RU49_9SPHN</name>
<keyword evidence="9" id="KW-1185">Reference proteome</keyword>
<keyword evidence="4 7" id="KW-0812">Transmembrane</keyword>
<keyword evidence="6 7" id="KW-0472">Membrane</keyword>
<feature type="transmembrane region" description="Helical" evidence="7">
    <location>
        <begin position="237"/>
        <end position="260"/>
    </location>
</feature>
<evidence type="ECO:0000256" key="5">
    <source>
        <dbReference type="ARBA" id="ARBA00022989"/>
    </source>
</evidence>
<feature type="transmembrane region" description="Helical" evidence="7">
    <location>
        <begin position="139"/>
        <end position="162"/>
    </location>
</feature>
<evidence type="ECO:0000256" key="3">
    <source>
        <dbReference type="ARBA" id="ARBA00022475"/>
    </source>
</evidence>
<dbReference type="InterPro" id="IPR001991">
    <property type="entry name" value="Na-dicarboxylate_symporter"/>
</dbReference>
<dbReference type="GO" id="GO:0006835">
    <property type="term" value="P:dicarboxylic acid transport"/>
    <property type="evidence" value="ECO:0007669"/>
    <property type="project" value="TreeGrafter"/>
</dbReference>
<comment type="subcellular location">
    <subcellularLocation>
        <location evidence="1">Cell membrane</location>
        <topology evidence="1">Multi-pass membrane protein</topology>
    </subcellularLocation>
</comment>
<dbReference type="Pfam" id="PF00375">
    <property type="entry name" value="SDF"/>
    <property type="match status" value="1"/>
</dbReference>
<feature type="transmembrane region" description="Helical" evidence="7">
    <location>
        <begin position="41"/>
        <end position="66"/>
    </location>
</feature>
<dbReference type="PANTHER" id="PTHR42865">
    <property type="entry name" value="PROTON/GLUTAMATE-ASPARTATE SYMPORTER"/>
    <property type="match status" value="1"/>
</dbReference>
<dbReference type="EMBL" id="RAHX01000001">
    <property type="protein sequence ID" value="RJY09274.1"/>
    <property type="molecule type" value="Genomic_DNA"/>
</dbReference>
<reference evidence="8 9" key="1">
    <citation type="journal article" date="2017" name="Int. J. Syst. Evol. Microbiol.">
        <title>Erythrobacter aquimixticola sp. nov., isolated from the junction between the ocean and a freshwater spring.</title>
        <authorList>
            <person name="Park S."/>
            <person name="Jung Y.T."/>
            <person name="Choi S.J."/>
            <person name="Yoon J.H."/>
        </authorList>
    </citation>
    <scope>NUCLEOTIDE SEQUENCE [LARGE SCALE GENOMIC DNA]</scope>
    <source>
        <strain evidence="8 9">JSSK-14</strain>
    </source>
</reference>
<dbReference type="Gene3D" id="1.10.3860.10">
    <property type="entry name" value="Sodium:dicarboxylate symporter"/>
    <property type="match status" value="1"/>
</dbReference>
<gene>
    <name evidence="8" type="ORF">D6201_07815</name>
</gene>
<keyword evidence="5 7" id="KW-1133">Transmembrane helix</keyword>
<comment type="caution">
    <text evidence="8">The sequence shown here is derived from an EMBL/GenBank/DDBJ whole genome shotgun (WGS) entry which is preliminary data.</text>
</comment>
<dbReference type="OrthoDB" id="9766690at2"/>
<dbReference type="AlphaFoldDB" id="A0A419RU49"/>
<feature type="transmembrane region" description="Helical" evidence="7">
    <location>
        <begin position="10"/>
        <end position="29"/>
    </location>
</feature>
<dbReference type="InterPro" id="IPR036458">
    <property type="entry name" value="Na:dicarbo_symporter_sf"/>
</dbReference>
<keyword evidence="2" id="KW-0813">Transport</keyword>
<keyword evidence="3" id="KW-1003">Cell membrane</keyword>
<dbReference type="RefSeq" id="WP_120048282.1">
    <property type="nucleotide sequence ID" value="NZ_RAHX01000001.1"/>
</dbReference>